<dbReference type="AlphaFoldDB" id="A0A074L1Q2"/>
<accession>A0A074L1Q2</accession>
<feature type="domain" description="ABC-type uncharacterised transport system" evidence="2">
    <location>
        <begin position="194"/>
        <end position="495"/>
    </location>
</feature>
<comment type="caution">
    <text evidence="4">The sequence shown here is derived from an EMBL/GenBank/DDBJ whole genome shotgun (WGS) entry which is preliminary data.</text>
</comment>
<dbReference type="InterPro" id="IPR019863">
    <property type="entry name" value="Motility-assoc_ABC-rel_GldG"/>
</dbReference>
<dbReference type="NCBIfam" id="TIGR03521">
    <property type="entry name" value="GldG"/>
    <property type="match status" value="1"/>
</dbReference>
<gene>
    <name evidence="4" type="ORF">EL17_05275</name>
</gene>
<feature type="transmembrane region" description="Helical" evidence="1">
    <location>
        <begin position="7"/>
        <end position="31"/>
    </location>
</feature>
<dbReference type="OrthoDB" id="9777219at2"/>
<reference evidence="4 5" key="1">
    <citation type="submission" date="2014-04" db="EMBL/GenBank/DDBJ databases">
        <title>Characterization and application of a salt tolerant electro-active bacterium.</title>
        <authorList>
            <person name="Yang L."/>
            <person name="Wei S."/>
            <person name="Tay Q.X.M."/>
        </authorList>
    </citation>
    <scope>NUCLEOTIDE SEQUENCE [LARGE SCALE GENOMIC DNA]</scope>
    <source>
        <strain evidence="4 5">LY1</strain>
    </source>
</reference>
<dbReference type="InterPro" id="IPR055396">
    <property type="entry name" value="DUF7088"/>
</dbReference>
<dbReference type="EMBL" id="JMIH01000014">
    <property type="protein sequence ID" value="KEO75084.1"/>
    <property type="molecule type" value="Genomic_DNA"/>
</dbReference>
<name>A0A074L1Q2_9BACT</name>
<evidence type="ECO:0000313" key="4">
    <source>
        <dbReference type="EMBL" id="KEO75084.1"/>
    </source>
</evidence>
<dbReference type="RefSeq" id="WP_035071620.1">
    <property type="nucleotide sequence ID" value="NZ_JMIH01000014.1"/>
</dbReference>
<proteinExistence type="predicted"/>
<keyword evidence="1" id="KW-1133">Transmembrane helix</keyword>
<evidence type="ECO:0000313" key="5">
    <source>
        <dbReference type="Proteomes" id="UP000027821"/>
    </source>
</evidence>
<dbReference type="Pfam" id="PF23357">
    <property type="entry name" value="DUF7088"/>
    <property type="match status" value="1"/>
</dbReference>
<dbReference type="InterPro" id="IPR019196">
    <property type="entry name" value="ABC_transp_unknown"/>
</dbReference>
<evidence type="ECO:0000259" key="2">
    <source>
        <dbReference type="Pfam" id="PF09822"/>
    </source>
</evidence>
<keyword evidence="1" id="KW-0472">Membrane</keyword>
<keyword evidence="5" id="KW-1185">Reference proteome</keyword>
<protein>
    <submittedName>
        <fullName evidence="4">Gliding motility protein GldG</fullName>
    </submittedName>
</protein>
<dbReference type="Pfam" id="PF09822">
    <property type="entry name" value="ABC_transp_aux"/>
    <property type="match status" value="1"/>
</dbReference>
<sequence length="566" mass="64034">MRRQDFIYFRVFSIIAAALVLLFIINTYIAFRIDLTEEGRYSLHPATKEILDQVSEPLEIEIVLTGRLPGGMRRLQIEIEETIRTFNAYSNERISYYFHDPLALTGEEQQEYIFTLSEYGINPTNLHLTVDGGQSTRLIFPGVVIRDSEFETGVVLLKGEQGMSPDEILNLSIENLEFELINGIRKLITTQQHAVGLIVGQGEMEEDDGFGMVEALVEDHEVYKVPLAEARSVEDLIDFEVLIVAGPRVVYSERSKYLLDQYLMSGGKLMFMIDQMVVDLALASGTGTTAMPFDTGLDDLLFRYGVRINRDLVQDLNFGYHPVMTGDFGGQPQITPLPWPFYVVAGRMADHPITKGLDQIIFRFVSTIDTVKADGVTKTPLVFTSDYTRRLAAPARVAFEDMAQEPDISLFQERAIPLVYLLEGDFTSFFRNRFLPEGVDKAGFKETGNTGMVMVVGDGNIIKSMLQPASGEPLSLGRDPYTGNEYANRLFLQNAVNYMINPEGIISSRVKQFQIRPLNKVKLRSQRTFWQAINVVLPVFIVFLIGFIKVSWRKSTYGKYIKRHNI</sequence>
<evidence type="ECO:0000259" key="3">
    <source>
        <dbReference type="Pfam" id="PF23357"/>
    </source>
</evidence>
<feature type="transmembrane region" description="Helical" evidence="1">
    <location>
        <begin position="529"/>
        <end position="552"/>
    </location>
</feature>
<organism evidence="4 5">
    <name type="scientific">Anditalea andensis</name>
    <dbReference type="NCBI Taxonomy" id="1048983"/>
    <lineage>
        <taxon>Bacteria</taxon>
        <taxon>Pseudomonadati</taxon>
        <taxon>Bacteroidota</taxon>
        <taxon>Cytophagia</taxon>
        <taxon>Cytophagales</taxon>
        <taxon>Cytophagaceae</taxon>
        <taxon>Anditalea</taxon>
    </lineage>
</organism>
<dbReference type="Proteomes" id="UP000027821">
    <property type="component" value="Unassembled WGS sequence"/>
</dbReference>
<feature type="domain" description="DUF7088" evidence="3">
    <location>
        <begin position="37"/>
        <end position="146"/>
    </location>
</feature>
<keyword evidence="1" id="KW-0812">Transmembrane</keyword>
<dbReference type="eggNOG" id="COG3225">
    <property type="taxonomic scope" value="Bacteria"/>
</dbReference>
<dbReference type="STRING" id="1048983.EL17_05275"/>
<evidence type="ECO:0000256" key="1">
    <source>
        <dbReference type="SAM" id="Phobius"/>
    </source>
</evidence>